<dbReference type="InterPro" id="IPR001466">
    <property type="entry name" value="Beta-lactam-related"/>
</dbReference>
<comment type="caution">
    <text evidence="2">The sequence shown here is derived from an EMBL/GenBank/DDBJ whole genome shotgun (WGS) entry which is preliminary data.</text>
</comment>
<dbReference type="Gene3D" id="3.40.50.720">
    <property type="entry name" value="NAD(P)-binding Rossmann-like Domain"/>
    <property type="match status" value="1"/>
</dbReference>
<protein>
    <recommendedName>
        <fullName evidence="1">Beta-lactamase-related domain-containing protein</fullName>
    </recommendedName>
</protein>
<dbReference type="EMBL" id="BOMG01000108">
    <property type="protein sequence ID" value="GID60482.1"/>
    <property type="molecule type" value="Genomic_DNA"/>
</dbReference>
<dbReference type="RefSeq" id="WP_203807537.1">
    <property type="nucleotide sequence ID" value="NZ_BAAAQE010000112.1"/>
</dbReference>
<evidence type="ECO:0000313" key="2">
    <source>
        <dbReference type="EMBL" id="GID60482.1"/>
    </source>
</evidence>
<organism evidence="2 3">
    <name type="scientific">Actinoplanes couchii</name>
    <dbReference type="NCBI Taxonomy" id="403638"/>
    <lineage>
        <taxon>Bacteria</taxon>
        <taxon>Bacillati</taxon>
        <taxon>Actinomycetota</taxon>
        <taxon>Actinomycetes</taxon>
        <taxon>Micromonosporales</taxon>
        <taxon>Micromonosporaceae</taxon>
        <taxon>Actinoplanes</taxon>
    </lineage>
</organism>
<dbReference type="PANTHER" id="PTHR46825:SF9">
    <property type="entry name" value="BETA-LACTAMASE-RELATED DOMAIN-CONTAINING PROTEIN"/>
    <property type="match status" value="1"/>
</dbReference>
<dbReference type="Gene3D" id="3.40.710.10">
    <property type="entry name" value="DD-peptidase/beta-lactamase superfamily"/>
    <property type="match status" value="1"/>
</dbReference>
<evidence type="ECO:0000313" key="3">
    <source>
        <dbReference type="Proteomes" id="UP000612282"/>
    </source>
</evidence>
<proteinExistence type="predicted"/>
<dbReference type="SUPFAM" id="SSF56601">
    <property type="entry name" value="beta-lactamase/transpeptidase-like"/>
    <property type="match status" value="1"/>
</dbReference>
<dbReference type="InterPro" id="IPR012338">
    <property type="entry name" value="Beta-lactam/transpept-like"/>
</dbReference>
<dbReference type="Gene3D" id="3.90.25.10">
    <property type="entry name" value="UDP-galactose 4-epimerase, domain 1"/>
    <property type="match status" value="1"/>
</dbReference>
<dbReference type="Proteomes" id="UP000612282">
    <property type="component" value="Unassembled WGS sequence"/>
</dbReference>
<sequence>MLTGLREILDRAAARHRVPGAAAAVEHHGELSEAATGVLNLDTGVEATPDSLFQIGSVSKTWTALLVMQLVDEGLIELDEPVAGGVTVRHLLTHTGGFHGDLFDDTGRGDDALPRYAALVRENWTQVTEPGALYSYNNAGFCLAGDLVARRTGGTWEDAVRDRIEVKAALFPEEALLSRVSVGHLQGRVSAQWQMPRAIGPAGAVICTTPRELIRFGRLVPESMIAPQVPIPGVPGRKATRYGLGVSLYDWSGTRAHGHDGDVIGQATVWRVLPDHDLHLAISANGGAFTAFFDEVVDAIVDELTGITPPPRPTPPAVRADVDLTPYTGRYKYPLYRYDVLAVDGFLDLTATPKSMAATIDGVVETIRSVTSTRTRSSPPHRARAATRRSRSATAALGCTTAGPCRGWVSVESMILVLGGTGTVGGRVAGQLRAAGRDIRVATRHTTPSFDWADDSTWAGVLSGVPEMFLLLPDRTALPEAFLPAARDAGVRRVVLHSDRGLDVMGNTEMQNAEAAVRGSGLAWTIVRPDWFHQDFETFFGPAVAGGRLCVPVGDVRQGFVDAGDIAAVEVAAFGDDTLIGQVVEVTGPRSLSFGEAVGVISRATGRVIDFDGSVDAYRAAMRADSMPDEVIEALVSGYTTLRGLGDTVPTGEVERILGRPGRDFADYAADAAARGVWDGTSGPVRS</sequence>
<evidence type="ECO:0000259" key="1">
    <source>
        <dbReference type="Pfam" id="PF00144"/>
    </source>
</evidence>
<reference evidence="2 3" key="1">
    <citation type="submission" date="2021-01" db="EMBL/GenBank/DDBJ databases">
        <title>Whole genome shotgun sequence of Actinoplanes couchii NBRC 106145.</title>
        <authorList>
            <person name="Komaki H."/>
            <person name="Tamura T."/>
        </authorList>
    </citation>
    <scope>NUCLEOTIDE SEQUENCE [LARGE SCALE GENOMIC DNA]</scope>
    <source>
        <strain evidence="2 3">NBRC 106145</strain>
    </source>
</reference>
<gene>
    <name evidence="2" type="ORF">Aco03nite_088860</name>
</gene>
<dbReference type="Pfam" id="PF00144">
    <property type="entry name" value="Beta-lactamase"/>
    <property type="match status" value="1"/>
</dbReference>
<feature type="domain" description="Beta-lactamase-related" evidence="1">
    <location>
        <begin position="6"/>
        <end position="292"/>
    </location>
</feature>
<dbReference type="SUPFAM" id="SSF51735">
    <property type="entry name" value="NAD(P)-binding Rossmann-fold domains"/>
    <property type="match status" value="1"/>
</dbReference>
<keyword evidence="3" id="KW-1185">Reference proteome</keyword>
<dbReference type="PANTHER" id="PTHR46825">
    <property type="entry name" value="D-ALANYL-D-ALANINE-CARBOXYPEPTIDASE/ENDOPEPTIDASE AMPH"/>
    <property type="match status" value="1"/>
</dbReference>
<accession>A0ABQ3XPN9</accession>
<name>A0ABQ3XPN9_9ACTN</name>
<dbReference type="InterPro" id="IPR050491">
    <property type="entry name" value="AmpC-like"/>
</dbReference>
<dbReference type="InterPro" id="IPR036291">
    <property type="entry name" value="NAD(P)-bd_dom_sf"/>
</dbReference>